<comment type="caution">
    <text evidence="1">The sequence shown here is derived from an EMBL/GenBank/DDBJ whole genome shotgun (WGS) entry which is preliminary data.</text>
</comment>
<dbReference type="Proteomes" id="UP000578531">
    <property type="component" value="Unassembled WGS sequence"/>
</dbReference>
<dbReference type="GeneID" id="59290741"/>
<protein>
    <submittedName>
        <fullName evidence="1">Uncharacterized protein</fullName>
    </submittedName>
</protein>
<evidence type="ECO:0000313" key="2">
    <source>
        <dbReference type="Proteomes" id="UP000578531"/>
    </source>
</evidence>
<organism evidence="1 2">
    <name type="scientific">Letharia columbiana</name>
    <dbReference type="NCBI Taxonomy" id="112416"/>
    <lineage>
        <taxon>Eukaryota</taxon>
        <taxon>Fungi</taxon>
        <taxon>Dikarya</taxon>
        <taxon>Ascomycota</taxon>
        <taxon>Pezizomycotina</taxon>
        <taxon>Lecanoromycetes</taxon>
        <taxon>OSLEUM clade</taxon>
        <taxon>Lecanoromycetidae</taxon>
        <taxon>Lecanorales</taxon>
        <taxon>Lecanorineae</taxon>
        <taxon>Parmeliaceae</taxon>
        <taxon>Letharia</taxon>
    </lineage>
</organism>
<dbReference type="AlphaFoldDB" id="A0A8H6FQ37"/>
<dbReference type="EMBL" id="JACCJC010000046">
    <property type="protein sequence ID" value="KAF6232650.1"/>
    <property type="molecule type" value="Genomic_DNA"/>
</dbReference>
<dbReference type="RefSeq" id="XP_037162076.1">
    <property type="nucleotide sequence ID" value="XM_037310982.1"/>
</dbReference>
<dbReference type="OrthoDB" id="10404319at2759"/>
<gene>
    <name evidence="1" type="ORF">HO173_009089</name>
</gene>
<reference evidence="1 2" key="1">
    <citation type="journal article" date="2020" name="Genomics">
        <title>Complete, high-quality genomes from long-read metagenomic sequencing of two wolf lichen thalli reveals enigmatic genome architecture.</title>
        <authorList>
            <person name="McKenzie S.K."/>
            <person name="Walston R.F."/>
            <person name="Allen J.L."/>
        </authorList>
    </citation>
    <scope>NUCLEOTIDE SEQUENCE [LARGE SCALE GENOMIC DNA]</scope>
    <source>
        <strain evidence="1">WasteWater2</strain>
    </source>
</reference>
<keyword evidence="2" id="KW-1185">Reference proteome</keyword>
<accession>A0A8H6FQ37</accession>
<evidence type="ECO:0000313" key="1">
    <source>
        <dbReference type="EMBL" id="KAF6232650.1"/>
    </source>
</evidence>
<name>A0A8H6FQ37_9LECA</name>
<sequence length="207" mass="22929">MRVPSVSVTSAFPGLTPALLAKYTKLEEYIRATNPAPNGSKDLSEVLKGDIICLEGSPCRISGVSSTGRLTIIEGASLIDDMPYAARFNHCYGVTVSTFSGQPELSQCLVYGIRENRRGTIMELAFTYREAETTFEMQIPDNELGESAYRQYEYTLSRPSVWAVVLVSSWGEQKKLLGFRLNVERTWHVAPGSSHWCEDCVAPCGFL</sequence>
<proteinExistence type="predicted"/>